<dbReference type="Gene3D" id="1.10.1200.10">
    <property type="entry name" value="ACP-like"/>
    <property type="match status" value="1"/>
</dbReference>
<evidence type="ECO:0000256" key="2">
    <source>
        <dbReference type="ARBA" id="ARBA00010930"/>
    </source>
</evidence>
<reference evidence="11" key="2">
    <citation type="submission" date="2021-02" db="EMBL/GenBank/DDBJ databases">
        <title>Aspergillus puulaauensis MK2 genome sequence.</title>
        <authorList>
            <person name="Futagami T."/>
            <person name="Mori K."/>
            <person name="Kadooka C."/>
            <person name="Tanaka T."/>
        </authorList>
    </citation>
    <scope>NUCLEOTIDE SEQUENCE</scope>
    <source>
        <strain evidence="11">MK2</strain>
    </source>
</reference>
<dbReference type="InterPro" id="IPR036736">
    <property type="entry name" value="ACP-like_sf"/>
</dbReference>
<gene>
    <name evidence="11" type="ORF">APUU_40107A</name>
</gene>
<comment type="pathway">
    <text evidence="1">Lipid metabolism; fatty acid biosynthesis.</text>
</comment>
<evidence type="ECO:0000313" key="11">
    <source>
        <dbReference type="EMBL" id="BCS23663.1"/>
    </source>
</evidence>
<dbReference type="InterPro" id="IPR009081">
    <property type="entry name" value="PP-bd_ACP"/>
</dbReference>
<keyword evidence="4 9" id="KW-0444">Lipid biosynthesis</keyword>
<organism evidence="11 12">
    <name type="scientific">Aspergillus puulaauensis</name>
    <dbReference type="NCBI Taxonomy" id="1220207"/>
    <lineage>
        <taxon>Eukaryota</taxon>
        <taxon>Fungi</taxon>
        <taxon>Dikarya</taxon>
        <taxon>Ascomycota</taxon>
        <taxon>Pezizomycotina</taxon>
        <taxon>Eurotiomycetes</taxon>
        <taxon>Eurotiomycetidae</taxon>
        <taxon>Eurotiales</taxon>
        <taxon>Aspergillaceae</taxon>
        <taxon>Aspergillus</taxon>
    </lineage>
</organism>
<dbReference type="EMBL" id="AP024446">
    <property type="protein sequence ID" value="BCS23663.1"/>
    <property type="molecule type" value="Genomic_DNA"/>
</dbReference>
<dbReference type="PANTHER" id="PTHR20863:SF76">
    <property type="entry name" value="CARRIER DOMAIN-CONTAINING PROTEIN"/>
    <property type="match status" value="1"/>
</dbReference>
<evidence type="ECO:0000259" key="10">
    <source>
        <dbReference type="PROSITE" id="PS50075"/>
    </source>
</evidence>
<comment type="similarity">
    <text evidence="2">Belongs to the acyl carrier protein (ACP) family.</text>
</comment>
<sequence length="84" mass="9466">MQAAYVKRSTIEERVKKVIAEQLGVNEEEITPNARLVEDLGADSLSSIELFLALEEEFDIEIPDEDAEAWTTVQSVIDYITEHA</sequence>
<comment type="function">
    <text evidence="9">Carrier of the growing fatty acid chain in fatty acid biosynthesis.</text>
</comment>
<dbReference type="AlphaFoldDB" id="A0A7R8ANC1"/>
<dbReference type="InterPro" id="IPR020806">
    <property type="entry name" value="PKS_PP-bd"/>
</dbReference>
<dbReference type="NCBIfam" id="TIGR00517">
    <property type="entry name" value="acyl_carrier"/>
    <property type="match status" value="1"/>
</dbReference>
<evidence type="ECO:0000256" key="3">
    <source>
        <dbReference type="ARBA" id="ARBA00022450"/>
    </source>
</evidence>
<dbReference type="NCBIfam" id="NF002148">
    <property type="entry name" value="PRK00982.1-2"/>
    <property type="match status" value="1"/>
</dbReference>
<dbReference type="FunFam" id="1.10.1200.10:FF:000003">
    <property type="entry name" value="Acyl carrier protein"/>
    <property type="match status" value="1"/>
</dbReference>
<evidence type="ECO:0000256" key="9">
    <source>
        <dbReference type="RuleBase" id="RU000722"/>
    </source>
</evidence>
<dbReference type="GO" id="GO:0000035">
    <property type="term" value="F:acyl binding"/>
    <property type="evidence" value="ECO:0007669"/>
    <property type="project" value="TreeGrafter"/>
</dbReference>
<evidence type="ECO:0000256" key="1">
    <source>
        <dbReference type="ARBA" id="ARBA00005194"/>
    </source>
</evidence>
<dbReference type="NCBIfam" id="NF002151">
    <property type="entry name" value="PRK00982.1-5"/>
    <property type="match status" value="1"/>
</dbReference>
<keyword evidence="8 9" id="KW-0275">Fatty acid biosynthesis</keyword>
<dbReference type="GO" id="GO:0031177">
    <property type="term" value="F:phosphopantetheine binding"/>
    <property type="evidence" value="ECO:0007669"/>
    <property type="project" value="InterPro"/>
</dbReference>
<proteinExistence type="inferred from homology"/>
<evidence type="ECO:0000256" key="5">
    <source>
        <dbReference type="ARBA" id="ARBA00022553"/>
    </source>
</evidence>
<evidence type="ECO:0000256" key="6">
    <source>
        <dbReference type="ARBA" id="ARBA00022832"/>
    </source>
</evidence>
<dbReference type="Proteomes" id="UP000654913">
    <property type="component" value="Chromosome 4"/>
</dbReference>
<keyword evidence="12" id="KW-1185">Reference proteome</keyword>
<dbReference type="GO" id="GO:0016020">
    <property type="term" value="C:membrane"/>
    <property type="evidence" value="ECO:0007669"/>
    <property type="project" value="GOC"/>
</dbReference>
<dbReference type="GO" id="GO:0000036">
    <property type="term" value="F:acyl carrier activity"/>
    <property type="evidence" value="ECO:0007669"/>
    <property type="project" value="TreeGrafter"/>
</dbReference>
<evidence type="ECO:0000256" key="8">
    <source>
        <dbReference type="ARBA" id="ARBA00023160"/>
    </source>
</evidence>
<dbReference type="PANTHER" id="PTHR20863">
    <property type="entry name" value="ACYL CARRIER PROTEIN"/>
    <property type="match status" value="1"/>
</dbReference>
<dbReference type="OrthoDB" id="448946at2759"/>
<keyword evidence="5" id="KW-0597">Phosphoprotein</keyword>
<dbReference type="PROSITE" id="PS50075">
    <property type="entry name" value="CARRIER"/>
    <property type="match status" value="1"/>
</dbReference>
<dbReference type="Pfam" id="PF00550">
    <property type="entry name" value="PP-binding"/>
    <property type="match status" value="1"/>
</dbReference>
<dbReference type="InterPro" id="IPR003231">
    <property type="entry name" value="ACP"/>
</dbReference>
<name>A0A7R8ANC1_9EURO</name>
<dbReference type="NCBIfam" id="NF002149">
    <property type="entry name" value="PRK00982.1-3"/>
    <property type="match status" value="1"/>
</dbReference>
<evidence type="ECO:0000256" key="4">
    <source>
        <dbReference type="ARBA" id="ARBA00022516"/>
    </source>
</evidence>
<evidence type="ECO:0000256" key="7">
    <source>
        <dbReference type="ARBA" id="ARBA00023098"/>
    </source>
</evidence>
<dbReference type="HAMAP" id="MF_01217">
    <property type="entry name" value="Acyl_carrier"/>
    <property type="match status" value="1"/>
</dbReference>
<keyword evidence="7" id="KW-0443">Lipid metabolism</keyword>
<dbReference type="SUPFAM" id="SSF47336">
    <property type="entry name" value="ACP-like"/>
    <property type="match status" value="1"/>
</dbReference>
<keyword evidence="6" id="KW-0276">Fatty acid metabolism</keyword>
<evidence type="ECO:0000313" key="12">
    <source>
        <dbReference type="Proteomes" id="UP000654913"/>
    </source>
</evidence>
<dbReference type="GO" id="GO:0009245">
    <property type="term" value="P:lipid A biosynthetic process"/>
    <property type="evidence" value="ECO:0007669"/>
    <property type="project" value="TreeGrafter"/>
</dbReference>
<protein>
    <recommendedName>
        <fullName evidence="9">Acyl carrier protein</fullName>
    </recommendedName>
</protein>
<dbReference type="KEGG" id="apuu:APUU_40107A"/>
<dbReference type="RefSeq" id="XP_041555857.1">
    <property type="nucleotide sequence ID" value="XM_041703142.1"/>
</dbReference>
<dbReference type="NCBIfam" id="NF002150">
    <property type="entry name" value="PRK00982.1-4"/>
    <property type="match status" value="1"/>
</dbReference>
<dbReference type="GeneID" id="64973668"/>
<keyword evidence="3 9" id="KW-0596">Phosphopantetheine</keyword>
<reference evidence="11" key="1">
    <citation type="submission" date="2021-01" db="EMBL/GenBank/DDBJ databases">
        <authorList>
            <consortium name="Aspergillus puulaauensis MK2 genome sequencing consortium"/>
            <person name="Kazuki M."/>
            <person name="Futagami T."/>
        </authorList>
    </citation>
    <scope>NUCLEOTIDE SEQUENCE</scope>
    <source>
        <strain evidence="11">MK2</strain>
    </source>
</reference>
<dbReference type="SMART" id="SM00823">
    <property type="entry name" value="PKS_PP"/>
    <property type="match status" value="1"/>
</dbReference>
<feature type="domain" description="Carrier" evidence="10">
    <location>
        <begin position="9"/>
        <end position="84"/>
    </location>
</feature>
<dbReference type="GO" id="GO:0099128">
    <property type="term" value="C:mitochondrial [2Fe-2S] assembly complex"/>
    <property type="evidence" value="ECO:0007669"/>
    <property type="project" value="UniProtKB-ARBA"/>
</dbReference>
<accession>A0A7R8ANC1</accession>